<dbReference type="RefSeq" id="WP_142704753.1">
    <property type="nucleotide sequence ID" value="NZ_VIRS01000007.1"/>
</dbReference>
<name>A0A545AU27_9ACTN</name>
<dbReference type="PRINTS" id="PR00834">
    <property type="entry name" value="PROTEASES2C"/>
</dbReference>
<keyword evidence="2 4" id="KW-0645">Protease</keyword>
<dbReference type="PANTHER" id="PTHR43343:SF3">
    <property type="entry name" value="PROTEASE DO-LIKE 8, CHLOROPLASTIC"/>
    <property type="match status" value="1"/>
</dbReference>
<evidence type="ECO:0000313" key="5">
    <source>
        <dbReference type="Proteomes" id="UP000317982"/>
    </source>
</evidence>
<reference evidence="4 5" key="1">
    <citation type="submission" date="2019-07" db="EMBL/GenBank/DDBJ databases">
        <title>Cryptosporangium phraense sp. nov., isolated from plant litter.</title>
        <authorList>
            <person name="Suriyachadkun C."/>
        </authorList>
    </citation>
    <scope>NUCLEOTIDE SEQUENCE [LARGE SCALE GENOMIC DNA]</scope>
    <source>
        <strain evidence="4 5">A-T 5661</strain>
    </source>
</reference>
<dbReference type="AlphaFoldDB" id="A0A545AU27"/>
<evidence type="ECO:0000256" key="3">
    <source>
        <dbReference type="ARBA" id="ARBA00022801"/>
    </source>
</evidence>
<dbReference type="InParanoid" id="A0A545AU27"/>
<dbReference type="PANTHER" id="PTHR43343">
    <property type="entry name" value="PEPTIDASE S12"/>
    <property type="match status" value="1"/>
</dbReference>
<dbReference type="InterPro" id="IPR009003">
    <property type="entry name" value="Peptidase_S1_PA"/>
</dbReference>
<dbReference type="Proteomes" id="UP000317982">
    <property type="component" value="Unassembled WGS sequence"/>
</dbReference>
<keyword evidence="5" id="KW-1185">Reference proteome</keyword>
<dbReference type="GO" id="GO:0006508">
    <property type="term" value="P:proteolysis"/>
    <property type="evidence" value="ECO:0007669"/>
    <property type="project" value="UniProtKB-KW"/>
</dbReference>
<dbReference type="GO" id="GO:0004252">
    <property type="term" value="F:serine-type endopeptidase activity"/>
    <property type="evidence" value="ECO:0007669"/>
    <property type="project" value="InterPro"/>
</dbReference>
<sequence length="270" mass="26368">MTEQTEVPRRRPWGRRVLLGAAVLWALVLTAVVVVRGGPDDPAPAAAPSPSPSPSGPLTVAQVYQAVVPSVVLIQATGGSSDVDHSGRARSGTALGTGVIANGDGTVLTAFHVVEGASKITLTFADGTRSAATVGAGSKAMDIATLVPETLPDPTVPATLGGGPAVGDQVVAIGNPLGLADTTTSGVVSGLNRNVPRAGAAPLRGLIQFDAAVNPGSSGGPLINDGGQVIGIVVALVNPTNAGTFIGVGFAVPIGAAVGAGEGDGRVPPL</sequence>
<accession>A0A545AU27</accession>
<keyword evidence="3" id="KW-0378">Hydrolase</keyword>
<dbReference type="Gene3D" id="2.40.10.10">
    <property type="entry name" value="Trypsin-like serine proteases"/>
    <property type="match status" value="2"/>
</dbReference>
<organism evidence="4 5">
    <name type="scientific">Cryptosporangium phraense</name>
    <dbReference type="NCBI Taxonomy" id="2593070"/>
    <lineage>
        <taxon>Bacteria</taxon>
        <taxon>Bacillati</taxon>
        <taxon>Actinomycetota</taxon>
        <taxon>Actinomycetes</taxon>
        <taxon>Cryptosporangiales</taxon>
        <taxon>Cryptosporangiaceae</taxon>
        <taxon>Cryptosporangium</taxon>
    </lineage>
</organism>
<proteinExistence type="inferred from homology"/>
<evidence type="ECO:0000256" key="1">
    <source>
        <dbReference type="ARBA" id="ARBA00010541"/>
    </source>
</evidence>
<dbReference type="OrthoDB" id="9758917at2"/>
<gene>
    <name evidence="4" type="ORF">FL583_12470</name>
</gene>
<dbReference type="InterPro" id="IPR043504">
    <property type="entry name" value="Peptidase_S1_PA_chymotrypsin"/>
</dbReference>
<evidence type="ECO:0000313" key="4">
    <source>
        <dbReference type="EMBL" id="TQS44771.1"/>
    </source>
</evidence>
<dbReference type="SUPFAM" id="SSF50494">
    <property type="entry name" value="Trypsin-like serine proteases"/>
    <property type="match status" value="1"/>
</dbReference>
<evidence type="ECO:0000256" key="2">
    <source>
        <dbReference type="ARBA" id="ARBA00022670"/>
    </source>
</evidence>
<dbReference type="InterPro" id="IPR001940">
    <property type="entry name" value="Peptidase_S1C"/>
</dbReference>
<comment type="caution">
    <text evidence="4">The sequence shown here is derived from an EMBL/GenBank/DDBJ whole genome shotgun (WGS) entry which is preliminary data.</text>
</comment>
<dbReference type="Pfam" id="PF13365">
    <property type="entry name" value="Trypsin_2"/>
    <property type="match status" value="1"/>
</dbReference>
<protein>
    <submittedName>
        <fullName evidence="4">Trypsin-like serine protease</fullName>
    </submittedName>
</protein>
<comment type="similarity">
    <text evidence="1">Belongs to the peptidase S1C family.</text>
</comment>
<dbReference type="InterPro" id="IPR051201">
    <property type="entry name" value="Chloro_Bact_Ser_Proteases"/>
</dbReference>
<dbReference type="EMBL" id="VIRS01000007">
    <property type="protein sequence ID" value="TQS44771.1"/>
    <property type="molecule type" value="Genomic_DNA"/>
</dbReference>